<dbReference type="InterPro" id="IPR051275">
    <property type="entry name" value="Cell_adhesion_signaling"/>
</dbReference>
<feature type="signal peptide" evidence="7">
    <location>
        <begin position="1"/>
        <end position="28"/>
    </location>
</feature>
<keyword evidence="2" id="KW-0472">Membrane</keyword>
<evidence type="ECO:0000256" key="2">
    <source>
        <dbReference type="ARBA" id="ARBA00023136"/>
    </source>
</evidence>
<dbReference type="GO" id="GO:0005911">
    <property type="term" value="C:cell-cell junction"/>
    <property type="evidence" value="ECO:0007669"/>
    <property type="project" value="TreeGrafter"/>
</dbReference>
<feature type="compositionally biased region" description="Basic and acidic residues" evidence="6">
    <location>
        <begin position="387"/>
        <end position="397"/>
    </location>
</feature>
<keyword evidence="3" id="KW-1015">Disulfide bond</keyword>
<evidence type="ECO:0000256" key="7">
    <source>
        <dbReference type="SAM" id="SignalP"/>
    </source>
</evidence>
<sequence>PRKIMARWIFTCSLFVALIGVFTSAVNGIVIEITGPDQPKLQGEEIRVTCVASDGFDSNAYFVRFFKKVDGKAVEISTNHVVKEEFGATGRYKTEFSQSADVGTVILTIQDAQNGDDGEIGCQALPGPKEDVPTYTNVKLNVPVNIILKQYAPDADKYRPVDGDTIVLKENVKGGFACVAKDSNSRAEVRAFIGDKDVTDEMKHHLHHDPEQVKLGALIQTTYKSELKMQKSDWDTTLNGDVIRCEAKVPGYETVSAQAVVEMQYAPRFTCKKEQSAKLGSNFELMCEVDMKPAAAVFAKWYWGPPDNRTEVAFTDSTGRFTANVGEADGTKTPFGLSISNVSPEDVNVMYHLEVSNGVAIESQEIMLLQDKSVEPKPEPTEDPEVKEEKPKADETKAASSQVAASLTFVIAMVAASILNH</sequence>
<comment type="subcellular location">
    <subcellularLocation>
        <location evidence="1">Membrane</location>
        <topology evidence="1">Single-pass type I membrane protein</topology>
    </subcellularLocation>
</comment>
<proteinExistence type="predicted"/>
<dbReference type="SUPFAM" id="SSF48726">
    <property type="entry name" value="Immunoglobulin"/>
    <property type="match status" value="2"/>
</dbReference>
<name>A0A8S4Q7J4_OWEFU</name>
<feature type="region of interest" description="Disordered" evidence="6">
    <location>
        <begin position="372"/>
        <end position="399"/>
    </location>
</feature>
<dbReference type="GO" id="GO:0005886">
    <property type="term" value="C:plasma membrane"/>
    <property type="evidence" value="ECO:0007669"/>
    <property type="project" value="TreeGrafter"/>
</dbReference>
<reference evidence="9" key="1">
    <citation type="submission" date="2022-03" db="EMBL/GenBank/DDBJ databases">
        <authorList>
            <person name="Martin C."/>
        </authorList>
    </citation>
    <scope>NUCLEOTIDE SEQUENCE</scope>
</reference>
<dbReference type="InterPro" id="IPR003599">
    <property type="entry name" value="Ig_sub"/>
</dbReference>
<dbReference type="Proteomes" id="UP000749559">
    <property type="component" value="Unassembled WGS sequence"/>
</dbReference>
<evidence type="ECO:0000256" key="6">
    <source>
        <dbReference type="SAM" id="MobiDB-lite"/>
    </source>
</evidence>
<feature type="non-terminal residue" evidence="9">
    <location>
        <position position="421"/>
    </location>
</feature>
<keyword evidence="7" id="KW-0732">Signal</keyword>
<evidence type="ECO:0000256" key="5">
    <source>
        <dbReference type="ARBA" id="ARBA00023319"/>
    </source>
</evidence>
<keyword evidence="10" id="KW-1185">Reference proteome</keyword>
<feature type="domain" description="Immunoglobulin" evidence="8">
    <location>
        <begin position="272"/>
        <end position="371"/>
    </location>
</feature>
<accession>A0A8S4Q7J4</accession>
<evidence type="ECO:0000256" key="1">
    <source>
        <dbReference type="ARBA" id="ARBA00004479"/>
    </source>
</evidence>
<dbReference type="InterPro" id="IPR013783">
    <property type="entry name" value="Ig-like_fold"/>
</dbReference>
<dbReference type="Gene3D" id="2.60.40.10">
    <property type="entry name" value="Immunoglobulins"/>
    <property type="match status" value="3"/>
</dbReference>
<evidence type="ECO:0000313" key="10">
    <source>
        <dbReference type="Proteomes" id="UP000749559"/>
    </source>
</evidence>
<dbReference type="EMBL" id="CAIIXF020000012">
    <property type="protein sequence ID" value="CAH1802536.1"/>
    <property type="molecule type" value="Genomic_DNA"/>
</dbReference>
<evidence type="ECO:0000256" key="3">
    <source>
        <dbReference type="ARBA" id="ARBA00023157"/>
    </source>
</evidence>
<protein>
    <recommendedName>
        <fullName evidence="8">Immunoglobulin domain-containing protein</fullName>
    </recommendedName>
</protein>
<dbReference type="AlphaFoldDB" id="A0A8S4Q7J4"/>
<dbReference type="InterPro" id="IPR036179">
    <property type="entry name" value="Ig-like_dom_sf"/>
</dbReference>
<dbReference type="GO" id="GO:0050839">
    <property type="term" value="F:cell adhesion molecule binding"/>
    <property type="evidence" value="ECO:0007669"/>
    <property type="project" value="TreeGrafter"/>
</dbReference>
<dbReference type="PANTHER" id="PTHR11640:SF31">
    <property type="entry name" value="IRREGULAR CHIASM C-ROUGHEST PROTEIN-RELATED"/>
    <property type="match status" value="1"/>
</dbReference>
<dbReference type="PANTHER" id="PTHR11640">
    <property type="entry name" value="NEPHRIN"/>
    <property type="match status" value="1"/>
</dbReference>
<dbReference type="GO" id="GO:0098609">
    <property type="term" value="P:cell-cell adhesion"/>
    <property type="evidence" value="ECO:0007669"/>
    <property type="project" value="TreeGrafter"/>
</dbReference>
<evidence type="ECO:0000259" key="8">
    <source>
        <dbReference type="SMART" id="SM00409"/>
    </source>
</evidence>
<keyword evidence="5" id="KW-0393">Immunoglobulin domain</keyword>
<keyword evidence="4" id="KW-0325">Glycoprotein</keyword>
<dbReference type="SMART" id="SM00409">
    <property type="entry name" value="IG"/>
    <property type="match status" value="2"/>
</dbReference>
<evidence type="ECO:0000313" key="9">
    <source>
        <dbReference type="EMBL" id="CAH1802536.1"/>
    </source>
</evidence>
<evidence type="ECO:0000256" key="4">
    <source>
        <dbReference type="ARBA" id="ARBA00023180"/>
    </source>
</evidence>
<dbReference type="OrthoDB" id="6345017at2759"/>
<feature type="domain" description="Immunoglobulin" evidence="8">
    <location>
        <begin position="35"/>
        <end position="143"/>
    </location>
</feature>
<gene>
    <name evidence="9" type="ORF">OFUS_LOCUS26205</name>
</gene>
<organism evidence="9 10">
    <name type="scientific">Owenia fusiformis</name>
    <name type="common">Polychaete worm</name>
    <dbReference type="NCBI Taxonomy" id="6347"/>
    <lineage>
        <taxon>Eukaryota</taxon>
        <taxon>Metazoa</taxon>
        <taxon>Spiralia</taxon>
        <taxon>Lophotrochozoa</taxon>
        <taxon>Annelida</taxon>
        <taxon>Polychaeta</taxon>
        <taxon>Sedentaria</taxon>
        <taxon>Canalipalpata</taxon>
        <taxon>Sabellida</taxon>
        <taxon>Oweniida</taxon>
        <taxon>Oweniidae</taxon>
        <taxon>Owenia</taxon>
    </lineage>
</organism>
<feature type="chain" id="PRO_5035850298" description="Immunoglobulin domain-containing protein" evidence="7">
    <location>
        <begin position="29"/>
        <end position="421"/>
    </location>
</feature>
<comment type="caution">
    <text evidence="9">The sequence shown here is derived from an EMBL/GenBank/DDBJ whole genome shotgun (WGS) entry which is preliminary data.</text>
</comment>